<keyword evidence="10" id="KW-1185">Reference proteome</keyword>
<dbReference type="SUPFAM" id="SSF116726">
    <property type="entry name" value="TrkA C-terminal domain-like"/>
    <property type="match status" value="1"/>
</dbReference>
<keyword evidence="5 7" id="KW-1133">Transmembrane helix</keyword>
<dbReference type="RefSeq" id="WP_322424190.1">
    <property type="nucleotide sequence ID" value="NZ_JAXQPW010000002.1"/>
</dbReference>
<evidence type="ECO:0000256" key="5">
    <source>
        <dbReference type="ARBA" id="ARBA00022989"/>
    </source>
</evidence>
<reference evidence="9 10" key="1">
    <citation type="submission" date="2023-11" db="EMBL/GenBank/DDBJ databases">
        <title>Novel species in genus Nocardioides.</title>
        <authorList>
            <person name="Zhou H."/>
        </authorList>
    </citation>
    <scope>NUCLEOTIDE SEQUENCE [LARGE SCALE GENOMIC DNA]</scope>
    <source>
        <strain evidence="9 10">S-58</strain>
    </source>
</reference>
<comment type="caution">
    <text evidence="9">The sequence shown here is derived from an EMBL/GenBank/DDBJ whole genome shotgun (WGS) entry which is preliminary data.</text>
</comment>
<evidence type="ECO:0000256" key="7">
    <source>
        <dbReference type="SAM" id="Phobius"/>
    </source>
</evidence>
<feature type="transmembrane region" description="Helical" evidence="7">
    <location>
        <begin position="429"/>
        <end position="446"/>
    </location>
</feature>
<sequence length="599" mass="61918">MTLDDATTALVVLGLVVALFVWNRLPVGVVAVLAALALWATGLVTTEEAVAGFGDPVVIFIATLFVVSEAIDSTGVTTWAGRLLLERAGTGATRVLVAVCLLSAVLTSLITLNGAVAALLPLVVLVGHRIGMPASRLLMPVAFAGSAGGMLLLMSSPVNVIISEAASDAGEGPFPFFSFALVGLPLLVGTVALCALLGPRLLPRRTPEHAAPDLGALAETLEGQYQVTDGFYRLRVRSRSDLVGQGPARSLGADHGVRVVAAESPAGAVVLGPVSDDDTLVVTGAPHDVTQFALEHGLAVSMVGVGDGQGLMNREAGAAEVVVPPRSRLVGERVHRGMKRENALIILAVQRLGTDRGDGPIELAEGDAILLHGRWSALDRLNRDRDVLLVDSPDLVRRQTVAWGPRATLAVLVLVALVAMLGSGRVPPAIAGMAAAVSLVLLRVVSVTQAYRCISWQTVVLVGALIPLSTAIRTSGAADRVASLLIDAVGSGRPILLLAALFVLTAVLGQVVSNTATVLVVVPIALAAAEATGTSAKPLLMAVAIAGCAALLTPISTPGNMMIMSPGGYRFGDYWKLGLPVMVWWFVVALVVVPLVWPL</sequence>
<evidence type="ECO:0000259" key="8">
    <source>
        <dbReference type="Pfam" id="PF03600"/>
    </source>
</evidence>
<feature type="transmembrane region" description="Helical" evidence="7">
    <location>
        <begin position="407"/>
        <end position="423"/>
    </location>
</feature>
<dbReference type="InterPro" id="IPR036721">
    <property type="entry name" value="RCK_C_sf"/>
</dbReference>
<evidence type="ECO:0000313" key="10">
    <source>
        <dbReference type="Proteomes" id="UP001291999"/>
    </source>
</evidence>
<keyword evidence="4" id="KW-0677">Repeat</keyword>
<feature type="transmembrane region" description="Helical" evidence="7">
    <location>
        <begin position="137"/>
        <end position="162"/>
    </location>
</feature>
<feature type="transmembrane region" description="Helical" evidence="7">
    <location>
        <begin position="458"/>
        <end position="475"/>
    </location>
</feature>
<evidence type="ECO:0000256" key="1">
    <source>
        <dbReference type="ARBA" id="ARBA00004141"/>
    </source>
</evidence>
<accession>A0ABU5KAV3</accession>
<evidence type="ECO:0000256" key="2">
    <source>
        <dbReference type="ARBA" id="ARBA00022448"/>
    </source>
</evidence>
<proteinExistence type="predicted"/>
<feature type="transmembrane region" description="Helical" evidence="7">
    <location>
        <begin position="95"/>
        <end position="125"/>
    </location>
</feature>
<feature type="transmembrane region" description="Helical" evidence="7">
    <location>
        <begin position="577"/>
        <end position="597"/>
    </location>
</feature>
<name>A0ABU5KAV3_9ACTN</name>
<organism evidence="9 10">
    <name type="scientific">Nocardioides renjunii</name>
    <dbReference type="NCBI Taxonomy" id="3095075"/>
    <lineage>
        <taxon>Bacteria</taxon>
        <taxon>Bacillati</taxon>
        <taxon>Actinomycetota</taxon>
        <taxon>Actinomycetes</taxon>
        <taxon>Propionibacteriales</taxon>
        <taxon>Nocardioidaceae</taxon>
        <taxon>Nocardioides</taxon>
    </lineage>
</organism>
<keyword evidence="2" id="KW-0813">Transport</keyword>
<feature type="transmembrane region" description="Helical" evidence="7">
    <location>
        <begin position="29"/>
        <end position="46"/>
    </location>
</feature>
<comment type="subcellular location">
    <subcellularLocation>
        <location evidence="1">Membrane</location>
        <topology evidence="1">Multi-pass membrane protein</topology>
    </subcellularLocation>
</comment>
<keyword evidence="3 7" id="KW-0812">Transmembrane</keyword>
<feature type="domain" description="Citrate transporter-like" evidence="8">
    <location>
        <begin position="18"/>
        <end position="518"/>
    </location>
</feature>
<dbReference type="PANTHER" id="PTHR43652">
    <property type="entry name" value="BASIC AMINO ACID ANTIPORTER YFCC-RELATED"/>
    <property type="match status" value="1"/>
</dbReference>
<dbReference type="Gene3D" id="3.30.70.1450">
    <property type="entry name" value="Regulator of K+ conductance, C-terminal domain"/>
    <property type="match status" value="1"/>
</dbReference>
<dbReference type="EMBL" id="JAXQPW010000002">
    <property type="protein sequence ID" value="MDZ5662042.1"/>
    <property type="molecule type" value="Genomic_DNA"/>
</dbReference>
<dbReference type="PANTHER" id="PTHR43652:SF2">
    <property type="entry name" value="BASIC AMINO ACID ANTIPORTER YFCC-RELATED"/>
    <property type="match status" value="1"/>
</dbReference>
<dbReference type="InterPro" id="IPR004680">
    <property type="entry name" value="Cit_transptr-like_dom"/>
</dbReference>
<feature type="transmembrane region" description="Helical" evidence="7">
    <location>
        <begin position="539"/>
        <end position="557"/>
    </location>
</feature>
<keyword evidence="6 7" id="KW-0472">Membrane</keyword>
<evidence type="ECO:0000256" key="6">
    <source>
        <dbReference type="ARBA" id="ARBA00023136"/>
    </source>
</evidence>
<gene>
    <name evidence="9" type="ORF">SFC79_09740</name>
</gene>
<feature type="transmembrane region" description="Helical" evidence="7">
    <location>
        <begin position="174"/>
        <end position="197"/>
    </location>
</feature>
<dbReference type="Proteomes" id="UP001291999">
    <property type="component" value="Unassembled WGS sequence"/>
</dbReference>
<evidence type="ECO:0000313" key="9">
    <source>
        <dbReference type="EMBL" id="MDZ5662042.1"/>
    </source>
</evidence>
<evidence type="ECO:0000256" key="4">
    <source>
        <dbReference type="ARBA" id="ARBA00022737"/>
    </source>
</evidence>
<dbReference type="InterPro" id="IPR051679">
    <property type="entry name" value="DASS-Related_Transporters"/>
</dbReference>
<feature type="transmembrane region" description="Helical" evidence="7">
    <location>
        <begin position="495"/>
        <end position="527"/>
    </location>
</feature>
<dbReference type="Pfam" id="PF03600">
    <property type="entry name" value="CitMHS"/>
    <property type="match status" value="1"/>
</dbReference>
<evidence type="ECO:0000256" key="3">
    <source>
        <dbReference type="ARBA" id="ARBA00022692"/>
    </source>
</evidence>
<protein>
    <submittedName>
        <fullName evidence="9">SLC13 family permease</fullName>
    </submittedName>
</protein>